<dbReference type="STRING" id="22663.A0A2I0HES5"/>
<feature type="non-terminal residue" evidence="1">
    <location>
        <position position="88"/>
    </location>
</feature>
<gene>
    <name evidence="1" type="ORF">CRG98_049424</name>
</gene>
<dbReference type="EMBL" id="PGOL01039608">
    <property type="protein sequence ID" value="PKI18302.1"/>
    <property type="molecule type" value="Genomic_DNA"/>
</dbReference>
<evidence type="ECO:0008006" key="3">
    <source>
        <dbReference type="Google" id="ProtNLM"/>
    </source>
</evidence>
<keyword evidence="2" id="KW-1185">Reference proteome</keyword>
<evidence type="ECO:0000313" key="2">
    <source>
        <dbReference type="Proteomes" id="UP000233551"/>
    </source>
</evidence>
<organism evidence="1 2">
    <name type="scientific">Punica granatum</name>
    <name type="common">Pomegranate</name>
    <dbReference type="NCBI Taxonomy" id="22663"/>
    <lineage>
        <taxon>Eukaryota</taxon>
        <taxon>Viridiplantae</taxon>
        <taxon>Streptophyta</taxon>
        <taxon>Embryophyta</taxon>
        <taxon>Tracheophyta</taxon>
        <taxon>Spermatophyta</taxon>
        <taxon>Magnoliopsida</taxon>
        <taxon>eudicotyledons</taxon>
        <taxon>Gunneridae</taxon>
        <taxon>Pentapetalae</taxon>
        <taxon>rosids</taxon>
        <taxon>malvids</taxon>
        <taxon>Myrtales</taxon>
        <taxon>Lythraceae</taxon>
        <taxon>Punica</taxon>
    </lineage>
</organism>
<reference evidence="1 2" key="1">
    <citation type="submission" date="2017-11" db="EMBL/GenBank/DDBJ databases">
        <title>De-novo sequencing of pomegranate (Punica granatum L.) genome.</title>
        <authorList>
            <person name="Akparov Z."/>
            <person name="Amiraslanov A."/>
            <person name="Hajiyeva S."/>
            <person name="Abbasov M."/>
            <person name="Kaur K."/>
            <person name="Hamwieh A."/>
            <person name="Solovyev V."/>
            <person name="Salamov A."/>
            <person name="Braich B."/>
            <person name="Kosarev P."/>
            <person name="Mahmoud A."/>
            <person name="Hajiyev E."/>
            <person name="Babayeva S."/>
            <person name="Izzatullayeva V."/>
            <person name="Mammadov A."/>
            <person name="Mammadov A."/>
            <person name="Sharifova S."/>
            <person name="Ojaghi J."/>
            <person name="Eynullazada K."/>
            <person name="Bayramov B."/>
            <person name="Abdulazimova A."/>
            <person name="Shahmuradov I."/>
        </authorList>
    </citation>
    <scope>NUCLEOTIDE SEQUENCE [LARGE SCALE GENOMIC DNA]</scope>
    <source>
        <strain evidence="2">cv. AG2017</strain>
        <tissue evidence="1">Leaf</tissue>
    </source>
</reference>
<name>A0A2I0HES5_PUNGR</name>
<proteinExistence type="predicted"/>
<dbReference type="AlphaFoldDB" id="A0A2I0HES5"/>
<accession>A0A2I0HES5</accession>
<protein>
    <recommendedName>
        <fullName evidence="3">AP2/ERF domain-containing protein</fullName>
    </recommendedName>
</protein>
<sequence length="88" mass="9685">MAYDTAALRFKGAKAKLNFPERVQGLGYYDTSELVMSSSQANNPPISMPSREDHFPDLIQYAQLLSSNNTDIPLDNSNISFVSQGTTP</sequence>
<dbReference type="Proteomes" id="UP000233551">
    <property type="component" value="Unassembled WGS sequence"/>
</dbReference>
<evidence type="ECO:0000313" key="1">
    <source>
        <dbReference type="EMBL" id="PKI18302.1"/>
    </source>
</evidence>
<comment type="caution">
    <text evidence="1">The sequence shown here is derived from an EMBL/GenBank/DDBJ whole genome shotgun (WGS) entry which is preliminary data.</text>
</comment>